<evidence type="ECO:0000256" key="1">
    <source>
        <dbReference type="SAM" id="MobiDB-lite"/>
    </source>
</evidence>
<protein>
    <submittedName>
        <fullName evidence="2">Uncharacterized protein</fullName>
    </submittedName>
</protein>
<dbReference type="InterPro" id="IPR021109">
    <property type="entry name" value="Peptidase_aspartic_dom_sf"/>
</dbReference>
<evidence type="ECO:0000313" key="2">
    <source>
        <dbReference type="EMBL" id="KAK2562989.1"/>
    </source>
</evidence>
<proteinExistence type="predicted"/>
<dbReference type="EMBL" id="JARQWQ010000027">
    <property type="protein sequence ID" value="KAK2562989.1"/>
    <property type="molecule type" value="Genomic_DNA"/>
</dbReference>
<reference evidence="2" key="1">
    <citation type="journal article" date="2023" name="G3 (Bethesda)">
        <title>Whole genome assembly and annotation of the endangered Caribbean coral Acropora cervicornis.</title>
        <authorList>
            <person name="Selwyn J.D."/>
            <person name="Vollmer S.V."/>
        </authorList>
    </citation>
    <scope>NUCLEOTIDE SEQUENCE</scope>
    <source>
        <strain evidence="2">K2</strain>
    </source>
</reference>
<dbReference type="SUPFAM" id="SSF50630">
    <property type="entry name" value="Acid proteases"/>
    <property type="match status" value="1"/>
</dbReference>
<gene>
    <name evidence="2" type="ORF">P5673_013983</name>
</gene>
<name>A0AAD9QKQ5_ACRCE</name>
<keyword evidence="3" id="KW-1185">Reference proteome</keyword>
<organism evidence="2 3">
    <name type="scientific">Acropora cervicornis</name>
    <name type="common">Staghorn coral</name>
    <dbReference type="NCBI Taxonomy" id="6130"/>
    <lineage>
        <taxon>Eukaryota</taxon>
        <taxon>Metazoa</taxon>
        <taxon>Cnidaria</taxon>
        <taxon>Anthozoa</taxon>
        <taxon>Hexacorallia</taxon>
        <taxon>Scleractinia</taxon>
        <taxon>Astrocoeniina</taxon>
        <taxon>Acroporidae</taxon>
        <taxon>Acropora</taxon>
    </lineage>
</organism>
<feature type="compositionally biased region" description="Basic and acidic residues" evidence="1">
    <location>
        <begin position="123"/>
        <end position="134"/>
    </location>
</feature>
<dbReference type="PANTHER" id="PTHR37984:SF9">
    <property type="entry name" value="INTEGRASE CATALYTIC DOMAIN-CONTAINING PROTEIN"/>
    <property type="match status" value="1"/>
</dbReference>
<dbReference type="PANTHER" id="PTHR37984">
    <property type="entry name" value="PROTEIN CBG26694"/>
    <property type="match status" value="1"/>
</dbReference>
<evidence type="ECO:0000313" key="3">
    <source>
        <dbReference type="Proteomes" id="UP001249851"/>
    </source>
</evidence>
<reference evidence="2" key="2">
    <citation type="journal article" date="2023" name="Science">
        <title>Genomic signatures of disease resistance in endangered staghorn corals.</title>
        <authorList>
            <person name="Vollmer S.V."/>
            <person name="Selwyn J.D."/>
            <person name="Despard B.A."/>
            <person name="Roesel C.L."/>
        </authorList>
    </citation>
    <scope>NUCLEOTIDE SEQUENCE</scope>
    <source>
        <strain evidence="2">K2</strain>
    </source>
</reference>
<dbReference type="Proteomes" id="UP001249851">
    <property type="component" value="Unassembled WGS sequence"/>
</dbReference>
<dbReference type="AlphaFoldDB" id="A0AAD9QKQ5"/>
<dbReference type="Gene3D" id="2.40.70.10">
    <property type="entry name" value="Acid Proteases"/>
    <property type="match status" value="1"/>
</dbReference>
<accession>A0AAD9QKQ5</accession>
<comment type="caution">
    <text evidence="2">The sequence shown here is derived from an EMBL/GenBank/DDBJ whole genome shotgun (WGS) entry which is preliminary data.</text>
</comment>
<dbReference type="InterPro" id="IPR050951">
    <property type="entry name" value="Retrovirus_Pol_polyprotein"/>
</dbReference>
<sequence length="348" mass="39491">MEEMASAIRETIAMEITEDKQKRALLLHYGGQEVDEIFDTLQDVGEDKDYKKVILNCQSNSLRRKALREDLDLAGLIKAGRALELTERQEKEFESLEKIVNVVKPLKKGTPAQANGKQRRQQNHHESRNRYQCRKHDGKDEKCRNCGGTYLHKDSCPAKNRKCSSYGKLNHFARVCRTNPTKLAKHLTHQGPGEEDEHVYTVGRDKQPMCKVMIDGKQVEMLVDSCASIDLIDEKSFRELYKDKKQGASGSLLGYNTAKQLGALKIINQLKTEETSTQFPASGEFASLFGRIGKVKGKVIKFHVDPDVKPKQQPHRRVPFHVIKGVEMELKRLEELDIIEPVTGPTRG</sequence>
<feature type="region of interest" description="Disordered" evidence="1">
    <location>
        <begin position="107"/>
        <end position="134"/>
    </location>
</feature>